<evidence type="ECO:0000259" key="9">
    <source>
        <dbReference type="Pfam" id="PF24961"/>
    </source>
</evidence>
<dbReference type="InterPro" id="IPR029045">
    <property type="entry name" value="ClpP/crotonase-like_dom_sf"/>
</dbReference>
<dbReference type="InterPro" id="IPR012340">
    <property type="entry name" value="NA-bd_OB-fold"/>
</dbReference>
<feature type="chain" id="PRO_5046117237" evidence="7">
    <location>
        <begin position="22"/>
        <end position="549"/>
    </location>
</feature>
<organism evidence="11 12">
    <name type="scientific">Thalassobacterium maritimum</name>
    <dbReference type="NCBI Taxonomy" id="3041265"/>
    <lineage>
        <taxon>Bacteria</taxon>
        <taxon>Pseudomonadati</taxon>
        <taxon>Verrucomicrobiota</taxon>
        <taxon>Opitutia</taxon>
        <taxon>Puniceicoccales</taxon>
        <taxon>Coraliomargaritaceae</taxon>
        <taxon>Thalassobacterium</taxon>
    </lineage>
</organism>
<dbReference type="SUPFAM" id="SSF52096">
    <property type="entry name" value="ClpP/crotonase"/>
    <property type="match status" value="1"/>
</dbReference>
<protein>
    <submittedName>
        <fullName evidence="11">NfeD family protein</fullName>
    </submittedName>
</protein>
<evidence type="ECO:0000313" key="11">
    <source>
        <dbReference type="EMBL" id="MDQ8208634.1"/>
    </source>
</evidence>
<evidence type="ECO:0000256" key="7">
    <source>
        <dbReference type="SAM" id="SignalP"/>
    </source>
</evidence>
<dbReference type="InterPro" id="IPR056739">
    <property type="entry name" value="NfeD_membrane"/>
</dbReference>
<dbReference type="Proteomes" id="UP001225316">
    <property type="component" value="Unassembled WGS sequence"/>
</dbReference>
<accession>A0ABU1AWV3</accession>
<evidence type="ECO:0000256" key="2">
    <source>
        <dbReference type="ARBA" id="ARBA00022692"/>
    </source>
</evidence>
<gene>
    <name evidence="11" type="ORF">QEH52_14000</name>
</gene>
<sequence>MSFRPLMALFFFLTLGLIASAQEPVAVSATEPAPSADSSAEPAEPAEPADSAAEPAAEPVASAGERIDVYVIPITGAINKPNLYILRRGLKEAITNQVDMVLLDMDTPGGRVDYTIEMMEMLAKFDGITATFVNPDAISAGSFIASATQEIYFAPQGKMGASAVIQGGGQDVPETARMKMESYLRANIRSITEDYPFRSDVLRAMLDAEFELKIGDEVIKPAGELLTLTAREAMREYALPDAAPQPLLASGIYDSVDALLDARLGPDQYQIKDFHITYSEVLAKWMNTFAPGLLGIGLLALFFEFKTPGFGIFGIAGIVLLGIFFISQYIAGLAGNEVIFFFALGVLLVLAELFFFPGTLIAALTGLALIFGSLLWAMVDIWPNEPLKLSPELLAEPLVNLVFGMSIAVAGALALSRFFPGSWMERSLVLATAAGGNSQSLRAERASRMPPPGSVGVAVTDLFPSGRVEIDGQRYDARSSLGSIDRGAQVQVVQTSAFSLIVEPARDRNSPELPPSAPPTAANTEIRDPVNTPPPSEATSNPTSQEASK</sequence>
<feature type="transmembrane region" description="Helical" evidence="6">
    <location>
        <begin position="360"/>
        <end position="378"/>
    </location>
</feature>
<dbReference type="Gene3D" id="2.40.50.140">
    <property type="entry name" value="Nucleic acid-binding proteins"/>
    <property type="match status" value="1"/>
</dbReference>
<keyword evidence="12" id="KW-1185">Reference proteome</keyword>
<dbReference type="PANTHER" id="PTHR33507">
    <property type="entry name" value="INNER MEMBRANE PROTEIN YBBJ"/>
    <property type="match status" value="1"/>
</dbReference>
<keyword evidence="7" id="KW-0732">Signal</keyword>
<evidence type="ECO:0000259" key="10">
    <source>
        <dbReference type="Pfam" id="PF25145"/>
    </source>
</evidence>
<dbReference type="RefSeq" id="WP_308951263.1">
    <property type="nucleotide sequence ID" value="NZ_JARXHW010000036.1"/>
</dbReference>
<keyword evidence="4 6" id="KW-0472">Membrane</keyword>
<comment type="caution">
    <text evidence="11">The sequence shown here is derived from an EMBL/GenBank/DDBJ whole genome shotgun (WGS) entry which is preliminary data.</text>
</comment>
<feature type="compositionally biased region" description="Polar residues" evidence="5">
    <location>
        <begin position="537"/>
        <end position="549"/>
    </location>
</feature>
<feature type="domain" description="NfeD integral membrane" evidence="9">
    <location>
        <begin position="291"/>
        <end position="413"/>
    </location>
</feature>
<feature type="region of interest" description="Disordered" evidence="5">
    <location>
        <begin position="29"/>
        <end position="60"/>
    </location>
</feature>
<evidence type="ECO:0000256" key="1">
    <source>
        <dbReference type="ARBA" id="ARBA00004141"/>
    </source>
</evidence>
<feature type="domain" description="NfeD-like C-terminal" evidence="8">
    <location>
        <begin position="453"/>
        <end position="504"/>
    </location>
</feature>
<keyword evidence="3 6" id="KW-1133">Transmembrane helix</keyword>
<evidence type="ECO:0000256" key="5">
    <source>
        <dbReference type="SAM" id="MobiDB-lite"/>
    </source>
</evidence>
<dbReference type="Pfam" id="PF24961">
    <property type="entry name" value="NfeD_membrane"/>
    <property type="match status" value="1"/>
</dbReference>
<proteinExistence type="predicted"/>
<dbReference type="Pfam" id="PF25145">
    <property type="entry name" value="NfeD1b_N"/>
    <property type="match status" value="1"/>
</dbReference>
<feature type="transmembrane region" description="Helical" evidence="6">
    <location>
        <begin position="338"/>
        <end position="355"/>
    </location>
</feature>
<feature type="transmembrane region" description="Helical" evidence="6">
    <location>
        <begin position="285"/>
        <end position="303"/>
    </location>
</feature>
<dbReference type="Pfam" id="PF01957">
    <property type="entry name" value="NfeD"/>
    <property type="match status" value="1"/>
</dbReference>
<evidence type="ECO:0000256" key="3">
    <source>
        <dbReference type="ARBA" id="ARBA00022989"/>
    </source>
</evidence>
<evidence type="ECO:0000256" key="4">
    <source>
        <dbReference type="ARBA" id="ARBA00023136"/>
    </source>
</evidence>
<feature type="signal peptide" evidence="7">
    <location>
        <begin position="1"/>
        <end position="21"/>
    </location>
</feature>
<dbReference type="EMBL" id="JARXHW010000036">
    <property type="protein sequence ID" value="MDQ8208634.1"/>
    <property type="molecule type" value="Genomic_DNA"/>
</dbReference>
<feature type="transmembrane region" description="Helical" evidence="6">
    <location>
        <begin position="398"/>
        <end position="419"/>
    </location>
</feature>
<reference evidence="11 12" key="1">
    <citation type="submission" date="2023-04" db="EMBL/GenBank/DDBJ databases">
        <title>A novel bacteria isolated from coastal sediment.</title>
        <authorList>
            <person name="Liu X.-J."/>
            <person name="Du Z.-J."/>
        </authorList>
    </citation>
    <scope>NUCLEOTIDE SEQUENCE [LARGE SCALE GENOMIC DNA]</scope>
    <source>
        <strain evidence="11 12">SDUM461003</strain>
    </source>
</reference>
<dbReference type="CDD" id="cd07021">
    <property type="entry name" value="Clp_protease_NfeD_like"/>
    <property type="match status" value="1"/>
</dbReference>
<keyword evidence="2 6" id="KW-0812">Transmembrane</keyword>
<feature type="domain" description="NfeD1b N-terminal" evidence="10">
    <location>
        <begin position="69"/>
        <end position="235"/>
    </location>
</feature>
<name>A0ABU1AWV3_9BACT</name>
<evidence type="ECO:0000313" key="12">
    <source>
        <dbReference type="Proteomes" id="UP001225316"/>
    </source>
</evidence>
<dbReference type="InterPro" id="IPR052165">
    <property type="entry name" value="Membrane_assoc_protease"/>
</dbReference>
<dbReference type="InterPro" id="IPR056738">
    <property type="entry name" value="NfeD1b_N"/>
</dbReference>
<dbReference type="Gene3D" id="3.90.226.10">
    <property type="entry name" value="2-enoyl-CoA Hydratase, Chain A, domain 1"/>
    <property type="match status" value="1"/>
</dbReference>
<dbReference type="PANTHER" id="PTHR33507:SF3">
    <property type="entry name" value="INNER MEMBRANE PROTEIN YBBJ"/>
    <property type="match status" value="1"/>
</dbReference>
<feature type="region of interest" description="Disordered" evidence="5">
    <location>
        <begin position="503"/>
        <end position="549"/>
    </location>
</feature>
<feature type="transmembrane region" description="Helical" evidence="6">
    <location>
        <begin position="310"/>
        <end position="332"/>
    </location>
</feature>
<dbReference type="InterPro" id="IPR002810">
    <property type="entry name" value="NfeD-like_C"/>
</dbReference>
<evidence type="ECO:0000259" key="8">
    <source>
        <dbReference type="Pfam" id="PF01957"/>
    </source>
</evidence>
<evidence type="ECO:0000256" key="6">
    <source>
        <dbReference type="SAM" id="Phobius"/>
    </source>
</evidence>
<comment type="subcellular location">
    <subcellularLocation>
        <location evidence="1">Membrane</location>
        <topology evidence="1">Multi-pass membrane protein</topology>
    </subcellularLocation>
</comment>